<accession>A0A6M8HS62</accession>
<dbReference type="PANTHER" id="PTHR11409:SF43">
    <property type="entry name" value="ADENOSINE DEAMINASE"/>
    <property type="match status" value="1"/>
</dbReference>
<proteinExistence type="inferred from homology"/>
<organism evidence="9 10">
    <name type="scientific">Lichenicola cladoniae</name>
    <dbReference type="NCBI Taxonomy" id="1484109"/>
    <lineage>
        <taxon>Bacteria</taxon>
        <taxon>Pseudomonadati</taxon>
        <taxon>Pseudomonadota</taxon>
        <taxon>Alphaproteobacteria</taxon>
        <taxon>Acetobacterales</taxon>
        <taxon>Acetobacteraceae</taxon>
        <taxon>Lichenicola</taxon>
    </lineage>
</organism>
<evidence type="ECO:0000313" key="10">
    <source>
        <dbReference type="Proteomes" id="UP000500767"/>
    </source>
</evidence>
<evidence type="ECO:0000256" key="6">
    <source>
        <dbReference type="ARBA" id="ARBA00022833"/>
    </source>
</evidence>
<keyword evidence="5" id="KW-0378">Hydrolase</keyword>
<dbReference type="PANTHER" id="PTHR11409">
    <property type="entry name" value="ADENOSINE DEAMINASE"/>
    <property type="match status" value="1"/>
</dbReference>
<dbReference type="GO" id="GO:0004000">
    <property type="term" value="F:adenosine deaminase activity"/>
    <property type="evidence" value="ECO:0007669"/>
    <property type="project" value="TreeGrafter"/>
</dbReference>
<dbReference type="InterPro" id="IPR032466">
    <property type="entry name" value="Metal_Hydrolase"/>
</dbReference>
<keyword evidence="10" id="KW-1185">Reference proteome</keyword>
<gene>
    <name evidence="9" type="ORF">HN018_15000</name>
</gene>
<comment type="similarity">
    <text evidence="2">Belongs to the metallo-dependent hydrolases superfamily. Adenosine and AMP deaminases family.</text>
</comment>
<dbReference type="InterPro" id="IPR006330">
    <property type="entry name" value="Ado/ade_deaminase"/>
</dbReference>
<evidence type="ECO:0000256" key="2">
    <source>
        <dbReference type="ARBA" id="ARBA00006676"/>
    </source>
</evidence>
<dbReference type="InterPro" id="IPR001365">
    <property type="entry name" value="A_deaminase_dom"/>
</dbReference>
<dbReference type="Pfam" id="PF00962">
    <property type="entry name" value="A_deaminase"/>
    <property type="match status" value="1"/>
</dbReference>
<reference evidence="9 10" key="1">
    <citation type="journal article" date="2014" name="World J. Microbiol. Biotechnol.">
        <title>Biodiversity and physiological characteristics of Antarctic and Arctic lichens-associated bacteria.</title>
        <authorList>
            <person name="Lee Y.M."/>
            <person name="Kim E.H."/>
            <person name="Lee H.K."/>
            <person name="Hong S.G."/>
        </authorList>
    </citation>
    <scope>NUCLEOTIDE SEQUENCE [LARGE SCALE GENOMIC DNA]</scope>
    <source>
        <strain evidence="9 10">PAMC 26569</strain>
    </source>
</reference>
<feature type="region of interest" description="Disordered" evidence="7">
    <location>
        <begin position="1"/>
        <end position="39"/>
    </location>
</feature>
<evidence type="ECO:0000256" key="3">
    <source>
        <dbReference type="ARBA" id="ARBA00012784"/>
    </source>
</evidence>
<dbReference type="GO" id="GO:0046872">
    <property type="term" value="F:metal ion binding"/>
    <property type="evidence" value="ECO:0007669"/>
    <property type="project" value="UniProtKB-KW"/>
</dbReference>
<sequence>MAGLDQRHVGAQGDRYDADHDQQAQPLDPAGRRPHPHAHPVSSLDVAAAILSCAVLIRCTLLFRLSSLLLVSLAVLAPGVRAAPASDSATGAARAFDRLSADPPRLREFLREMPKGGDLHNHLAGAIYAESYLGWAGASGLCIDMHDHSIARPPCTGDLKPAADALAQNPGLEDAMIDQLSMRDFTPSPGDASGHDHFFSTFPKFDAAGTGHVGEMLAEEASRAAAEHTEYLEIMWYPRVRESAGLGLSRPWANEDFAADLGAIQDGIPHLLAEAKTDTDQAEARMREVLHCATATPDPGCRVIIRYQTFLLRVLPPRAVFAQLAYSYALVHADPRFVGINIVAPEDNPVALRDYGLHMRAFRFFHAAHPEVKLSLHAGELTLGLVPPEDLRNHIRQAVEIAGASRIGHGVDITYEDDAPGLLAEMARRHVAVEINQTSNDQILGVRGADHPFTAYRAAGVPMVLSTDDEGVERIDLTHEYLRAVETWHLGYPALKALSRNALTYSFLAGNALTIDARGNPIKPNADLLAHSDRARAQWQLEEAFRTFETKEAQTDPR</sequence>
<dbReference type="GO" id="GO:0006154">
    <property type="term" value="P:adenosine catabolic process"/>
    <property type="evidence" value="ECO:0007669"/>
    <property type="project" value="TreeGrafter"/>
</dbReference>
<evidence type="ECO:0000256" key="1">
    <source>
        <dbReference type="ARBA" id="ARBA00001947"/>
    </source>
</evidence>
<evidence type="ECO:0000256" key="5">
    <source>
        <dbReference type="ARBA" id="ARBA00022801"/>
    </source>
</evidence>
<dbReference type="EC" id="3.5.4.4" evidence="3"/>
<evidence type="ECO:0000256" key="7">
    <source>
        <dbReference type="SAM" id="MobiDB-lite"/>
    </source>
</evidence>
<keyword evidence="6" id="KW-0862">Zinc</keyword>
<comment type="cofactor">
    <cofactor evidence="1">
        <name>Zn(2+)</name>
        <dbReference type="ChEBI" id="CHEBI:29105"/>
    </cofactor>
</comment>
<evidence type="ECO:0000313" key="9">
    <source>
        <dbReference type="EMBL" id="QKE91178.1"/>
    </source>
</evidence>
<dbReference type="KEGG" id="lck:HN018_15000"/>
<keyword evidence="4" id="KW-0479">Metal-binding</keyword>
<dbReference type="GO" id="GO:0046103">
    <property type="term" value="P:inosine biosynthetic process"/>
    <property type="evidence" value="ECO:0007669"/>
    <property type="project" value="TreeGrafter"/>
</dbReference>
<dbReference type="SUPFAM" id="SSF51556">
    <property type="entry name" value="Metallo-dependent hydrolases"/>
    <property type="match status" value="1"/>
</dbReference>
<dbReference type="GO" id="GO:0043103">
    <property type="term" value="P:hypoxanthine salvage"/>
    <property type="evidence" value="ECO:0007669"/>
    <property type="project" value="TreeGrafter"/>
</dbReference>
<dbReference type="AlphaFoldDB" id="A0A6M8HS62"/>
<protein>
    <recommendedName>
        <fullName evidence="3">adenosine deaminase</fullName>
        <ecNumber evidence="3">3.5.4.4</ecNumber>
    </recommendedName>
</protein>
<dbReference type="EMBL" id="CP053708">
    <property type="protein sequence ID" value="QKE91178.1"/>
    <property type="molecule type" value="Genomic_DNA"/>
</dbReference>
<dbReference type="Gene3D" id="3.20.20.140">
    <property type="entry name" value="Metal-dependent hydrolases"/>
    <property type="match status" value="1"/>
</dbReference>
<evidence type="ECO:0000256" key="4">
    <source>
        <dbReference type="ARBA" id="ARBA00022723"/>
    </source>
</evidence>
<evidence type="ECO:0000259" key="8">
    <source>
        <dbReference type="Pfam" id="PF00962"/>
    </source>
</evidence>
<name>A0A6M8HS62_9PROT</name>
<feature type="compositionally biased region" description="Basic and acidic residues" evidence="7">
    <location>
        <begin position="1"/>
        <end position="22"/>
    </location>
</feature>
<feature type="domain" description="Adenosine deaminase" evidence="8">
    <location>
        <begin position="326"/>
        <end position="509"/>
    </location>
</feature>
<dbReference type="Proteomes" id="UP000500767">
    <property type="component" value="Chromosome"/>
</dbReference>
<dbReference type="GO" id="GO:0005829">
    <property type="term" value="C:cytosol"/>
    <property type="evidence" value="ECO:0007669"/>
    <property type="project" value="TreeGrafter"/>
</dbReference>